<name>A0A7L9IVF4_9MICO</name>
<evidence type="ECO:0000313" key="1">
    <source>
        <dbReference type="EMBL" id="QOK21396.1"/>
    </source>
</evidence>
<gene>
    <name evidence="1" type="ORF">IGS73_09400</name>
</gene>
<sequence>MTLPQDVLATAQPGWPHFPGVPQAWVQHGSVQLPSVFQLNVIDKATEATHATLMYAVEDGEVGLRVVISSPMEVPDMLDWLRERRPLRWWKRWAIVGMALDTAERSHAAELANAWLMSDSDGEAADREHTDRRAQVLAPVYAAALKAPVDRRRNRVTDEDLRAAASVYLAAKEQGQPPTVAVEETFNLSRSGAGRWIRMARDAGHLPPTTKGQR</sequence>
<dbReference type="AlphaFoldDB" id="A0A7L9IVF4"/>
<accession>A0A7L9IVF4</accession>
<proteinExistence type="predicted"/>
<dbReference type="Proteomes" id="UP000593998">
    <property type="component" value="Chromosome"/>
</dbReference>
<organism evidence="1 2">
    <name type="scientific">Janibacter indicus</name>
    <dbReference type="NCBI Taxonomy" id="857417"/>
    <lineage>
        <taxon>Bacteria</taxon>
        <taxon>Bacillati</taxon>
        <taxon>Actinomycetota</taxon>
        <taxon>Actinomycetes</taxon>
        <taxon>Micrococcales</taxon>
        <taxon>Intrasporangiaceae</taxon>
        <taxon>Janibacter</taxon>
    </lineage>
</organism>
<dbReference type="InterPro" id="IPR046186">
    <property type="entry name" value="DUF6214"/>
</dbReference>
<reference evidence="1 2" key="1">
    <citation type="submission" date="2020-10" db="EMBL/GenBank/DDBJ databases">
        <title>Janibacter indicus TT2 genome sequence.</title>
        <authorList>
            <person name="Lee K."/>
            <person name="Ganzorig M."/>
        </authorList>
    </citation>
    <scope>NUCLEOTIDE SEQUENCE [LARGE SCALE GENOMIC DNA]</scope>
    <source>
        <strain evidence="1 2">TT2</strain>
    </source>
</reference>
<dbReference type="Pfam" id="PF19720">
    <property type="entry name" value="DUF6214"/>
    <property type="match status" value="1"/>
</dbReference>
<dbReference type="RefSeq" id="WP_192910269.1">
    <property type="nucleotide sequence ID" value="NZ_CP062789.1"/>
</dbReference>
<dbReference type="EMBL" id="CP062789">
    <property type="protein sequence ID" value="QOK21396.1"/>
    <property type="molecule type" value="Genomic_DNA"/>
</dbReference>
<protein>
    <submittedName>
        <fullName evidence="1">Uncharacterized protein</fullName>
    </submittedName>
</protein>
<evidence type="ECO:0000313" key="2">
    <source>
        <dbReference type="Proteomes" id="UP000593998"/>
    </source>
</evidence>